<evidence type="ECO:0000259" key="8">
    <source>
        <dbReference type="Pfam" id="PF02687"/>
    </source>
</evidence>
<dbReference type="Pfam" id="PF02687">
    <property type="entry name" value="FtsX"/>
    <property type="match status" value="1"/>
</dbReference>
<comment type="similarity">
    <text evidence="2">Belongs to the ABC-4 integral membrane protein family. LolC/E subfamily.</text>
</comment>
<keyword evidence="5 7" id="KW-1133">Transmembrane helix</keyword>
<dbReference type="EMBL" id="JAGSPK010000001">
    <property type="protein sequence ID" value="MBR7791700.1"/>
    <property type="molecule type" value="Genomic_DNA"/>
</dbReference>
<feature type="transmembrane region" description="Helical" evidence="7">
    <location>
        <begin position="327"/>
        <end position="353"/>
    </location>
</feature>
<dbReference type="PANTHER" id="PTHR30489">
    <property type="entry name" value="LIPOPROTEIN-RELEASING SYSTEM TRANSMEMBRANE PROTEIN LOLE"/>
    <property type="match status" value="1"/>
</dbReference>
<sequence length="409" mass="43892">MNRWLPFEWIVATRFLREGRMQSLFIILGVAIGVGVIVFMSALLAGLQANLFRRVLSSQPHITLERPKQQATPALLAAPGQQIVTTIQKPSQRVNTIDQWQKIRDQVEARNDVVTVSPTTTGPALVVRGSATQSVSVIGILPEQYNKIVPLSEKITAGVFRLTNTDVMIGTQLAEDMGVGLGDKLRLNSAAGTSLILNIVGIFDLGSRAANQRNVYVLLSTAQNLLNMVGGVSNIELTVHDPYSAEDIAQSIANSTGLNALSWITTNSQFFLAMRAQTYSSLLIRVFVALSVAAGIASVLVVSVVQRQKDIGILRAMGGSRGQVRRIFLIQGALVGLAGSVIGSMMAVGLLAMWKIVARNPDGTPMFVINVDWQFFVWSALLAMLAGVLAAATPAVRAARLDPVVAIRG</sequence>
<dbReference type="Proteomes" id="UP000682982">
    <property type="component" value="Unassembled WGS sequence"/>
</dbReference>
<evidence type="ECO:0000256" key="4">
    <source>
        <dbReference type="ARBA" id="ARBA00022692"/>
    </source>
</evidence>
<proteinExistence type="inferred from homology"/>
<reference evidence="10 11" key="1">
    <citation type="submission" date="2021-04" db="EMBL/GenBank/DDBJ databases">
        <title>novel species isolated from subtropical streams in China.</title>
        <authorList>
            <person name="Lu H."/>
        </authorList>
    </citation>
    <scope>NUCLEOTIDE SEQUENCE [LARGE SCALE GENOMIC DNA]</scope>
    <source>
        <strain evidence="10 11">FT147W</strain>
    </source>
</reference>
<dbReference type="InterPro" id="IPR051447">
    <property type="entry name" value="Lipoprotein-release_system"/>
</dbReference>
<evidence type="ECO:0000256" key="1">
    <source>
        <dbReference type="ARBA" id="ARBA00004651"/>
    </source>
</evidence>
<keyword evidence="4 7" id="KW-0812">Transmembrane</keyword>
<protein>
    <submittedName>
        <fullName evidence="10">ABC transporter permease</fullName>
    </submittedName>
</protein>
<organism evidence="10 11">
    <name type="scientific">Undibacterium rivi</name>
    <dbReference type="NCBI Taxonomy" id="2828729"/>
    <lineage>
        <taxon>Bacteria</taxon>
        <taxon>Pseudomonadati</taxon>
        <taxon>Pseudomonadota</taxon>
        <taxon>Betaproteobacteria</taxon>
        <taxon>Burkholderiales</taxon>
        <taxon>Oxalobacteraceae</taxon>
        <taxon>Undibacterium</taxon>
    </lineage>
</organism>
<feature type="transmembrane region" description="Helical" evidence="7">
    <location>
        <begin position="373"/>
        <end position="392"/>
    </location>
</feature>
<dbReference type="InterPro" id="IPR003838">
    <property type="entry name" value="ABC3_permease_C"/>
</dbReference>
<evidence type="ECO:0000313" key="10">
    <source>
        <dbReference type="EMBL" id="MBR7791700.1"/>
    </source>
</evidence>
<keyword evidence="3" id="KW-1003">Cell membrane</keyword>
<evidence type="ECO:0000256" key="3">
    <source>
        <dbReference type="ARBA" id="ARBA00022475"/>
    </source>
</evidence>
<evidence type="ECO:0000256" key="2">
    <source>
        <dbReference type="ARBA" id="ARBA00005236"/>
    </source>
</evidence>
<gene>
    <name evidence="10" type="ORF">KDM87_03765</name>
</gene>
<feature type="domain" description="MacB-like periplasmic core" evidence="9">
    <location>
        <begin position="23"/>
        <end position="253"/>
    </location>
</feature>
<evidence type="ECO:0000256" key="5">
    <source>
        <dbReference type="ARBA" id="ARBA00022989"/>
    </source>
</evidence>
<dbReference type="RefSeq" id="WP_212677798.1">
    <property type="nucleotide sequence ID" value="NZ_JAGSPK010000001.1"/>
</dbReference>
<comment type="caution">
    <text evidence="10">The sequence shown here is derived from an EMBL/GenBank/DDBJ whole genome shotgun (WGS) entry which is preliminary data.</text>
</comment>
<evidence type="ECO:0000256" key="6">
    <source>
        <dbReference type="ARBA" id="ARBA00023136"/>
    </source>
</evidence>
<dbReference type="InterPro" id="IPR025857">
    <property type="entry name" value="MacB_PCD"/>
</dbReference>
<evidence type="ECO:0000313" key="11">
    <source>
        <dbReference type="Proteomes" id="UP000682982"/>
    </source>
</evidence>
<name>A0ABS5GZ13_9BURK</name>
<feature type="transmembrane region" description="Helical" evidence="7">
    <location>
        <begin position="24"/>
        <end position="47"/>
    </location>
</feature>
<evidence type="ECO:0000256" key="7">
    <source>
        <dbReference type="SAM" id="Phobius"/>
    </source>
</evidence>
<keyword evidence="11" id="KW-1185">Reference proteome</keyword>
<evidence type="ECO:0000259" key="9">
    <source>
        <dbReference type="Pfam" id="PF12704"/>
    </source>
</evidence>
<feature type="domain" description="ABC3 transporter permease C-terminal" evidence="8">
    <location>
        <begin position="286"/>
        <end position="403"/>
    </location>
</feature>
<dbReference type="PANTHER" id="PTHR30489:SF0">
    <property type="entry name" value="LIPOPROTEIN-RELEASING SYSTEM TRANSMEMBRANE PROTEIN LOLE"/>
    <property type="match status" value="1"/>
</dbReference>
<accession>A0ABS5GZ13</accession>
<dbReference type="Pfam" id="PF12704">
    <property type="entry name" value="MacB_PCD"/>
    <property type="match status" value="1"/>
</dbReference>
<comment type="subcellular location">
    <subcellularLocation>
        <location evidence="1">Cell membrane</location>
        <topology evidence="1">Multi-pass membrane protein</topology>
    </subcellularLocation>
</comment>
<keyword evidence="6 7" id="KW-0472">Membrane</keyword>
<feature type="transmembrane region" description="Helical" evidence="7">
    <location>
        <begin position="282"/>
        <end position="306"/>
    </location>
</feature>